<gene>
    <name evidence="4" type="ORF">Aple_042790</name>
</gene>
<evidence type="ECO:0000256" key="3">
    <source>
        <dbReference type="SAM" id="SignalP"/>
    </source>
</evidence>
<accession>A0A5M3XQC5</accession>
<evidence type="ECO:0000313" key="4">
    <source>
        <dbReference type="EMBL" id="GES21383.1"/>
    </source>
</evidence>
<dbReference type="InterPro" id="IPR005754">
    <property type="entry name" value="Sortase"/>
</dbReference>
<dbReference type="InterPro" id="IPR023365">
    <property type="entry name" value="Sortase_dom-sf"/>
</dbReference>
<comment type="caution">
    <text evidence="4">The sequence shown here is derived from an EMBL/GenBank/DDBJ whole genome shotgun (WGS) entry which is preliminary data.</text>
</comment>
<feature type="compositionally biased region" description="Low complexity" evidence="2">
    <location>
        <begin position="30"/>
        <end position="40"/>
    </location>
</feature>
<dbReference type="Proteomes" id="UP000377595">
    <property type="component" value="Unassembled WGS sequence"/>
</dbReference>
<feature type="region of interest" description="Disordered" evidence="2">
    <location>
        <begin position="20"/>
        <end position="40"/>
    </location>
</feature>
<evidence type="ECO:0000256" key="1">
    <source>
        <dbReference type="ARBA" id="ARBA00022801"/>
    </source>
</evidence>
<dbReference type="RefSeq" id="WP_155346380.1">
    <property type="nucleotide sequence ID" value="NZ_BAAAHM010000019.1"/>
</dbReference>
<feature type="chain" id="PRO_5038708852" evidence="3">
    <location>
        <begin position="20"/>
        <end position="203"/>
    </location>
</feature>
<feature type="signal peptide" evidence="3">
    <location>
        <begin position="1"/>
        <end position="19"/>
    </location>
</feature>
<dbReference type="SUPFAM" id="SSF63817">
    <property type="entry name" value="Sortase"/>
    <property type="match status" value="1"/>
</dbReference>
<sequence length="203" mass="20841">MRRALAVALLVTALAGCGAAEPQPAPAPPTGAGKPTAPIPGWSAVQGQTAIVSPPVRHAEPVAVSVPAIGVRSGLERLALDAGGVMIAPVEPAVAGWYAAGVRPGDPGPAVIAGHLDSRTGPAVFADLGKLRRGDAVHVELADGSRVRFLIDDVRAYPKDEFPTEAVYGPTHDPQLRLITCGGTFDQARRHYADNVIAFASLG</sequence>
<dbReference type="NCBIfam" id="NF033748">
    <property type="entry name" value="class_F_sortase"/>
    <property type="match status" value="1"/>
</dbReference>
<dbReference type="EMBL" id="BLAF01000023">
    <property type="protein sequence ID" value="GES21383.1"/>
    <property type="molecule type" value="Genomic_DNA"/>
</dbReference>
<dbReference type="CDD" id="cd05829">
    <property type="entry name" value="Sortase_F"/>
    <property type="match status" value="1"/>
</dbReference>
<evidence type="ECO:0000313" key="5">
    <source>
        <dbReference type="Proteomes" id="UP000377595"/>
    </source>
</evidence>
<name>A0A5M3XQC5_9ACTN</name>
<dbReference type="OrthoDB" id="525039at2"/>
<dbReference type="PROSITE" id="PS51257">
    <property type="entry name" value="PROKAR_LIPOPROTEIN"/>
    <property type="match status" value="1"/>
</dbReference>
<dbReference type="InterPro" id="IPR042001">
    <property type="entry name" value="Sortase_F"/>
</dbReference>
<organism evidence="4 5">
    <name type="scientific">Acrocarpospora pleiomorpha</name>
    <dbReference type="NCBI Taxonomy" id="90975"/>
    <lineage>
        <taxon>Bacteria</taxon>
        <taxon>Bacillati</taxon>
        <taxon>Actinomycetota</taxon>
        <taxon>Actinomycetes</taxon>
        <taxon>Streptosporangiales</taxon>
        <taxon>Streptosporangiaceae</taxon>
        <taxon>Acrocarpospora</taxon>
    </lineage>
</organism>
<evidence type="ECO:0000256" key="2">
    <source>
        <dbReference type="SAM" id="MobiDB-lite"/>
    </source>
</evidence>
<dbReference type="AlphaFoldDB" id="A0A5M3XQC5"/>
<reference evidence="4 5" key="1">
    <citation type="submission" date="2019-10" db="EMBL/GenBank/DDBJ databases">
        <title>Whole genome shotgun sequence of Acrocarpospora pleiomorpha NBRC 16267.</title>
        <authorList>
            <person name="Ichikawa N."/>
            <person name="Kimura A."/>
            <person name="Kitahashi Y."/>
            <person name="Komaki H."/>
            <person name="Oguchi A."/>
        </authorList>
    </citation>
    <scope>NUCLEOTIDE SEQUENCE [LARGE SCALE GENOMIC DNA]</scope>
    <source>
        <strain evidence="4 5">NBRC 16267</strain>
    </source>
</reference>
<dbReference type="Gene3D" id="2.40.260.10">
    <property type="entry name" value="Sortase"/>
    <property type="match status" value="1"/>
</dbReference>
<keyword evidence="3" id="KW-0732">Signal</keyword>
<keyword evidence="5" id="KW-1185">Reference proteome</keyword>
<dbReference type="Pfam" id="PF04203">
    <property type="entry name" value="Sortase"/>
    <property type="match status" value="1"/>
</dbReference>
<proteinExistence type="predicted"/>
<keyword evidence="1" id="KW-0378">Hydrolase</keyword>
<dbReference type="GO" id="GO:0016787">
    <property type="term" value="F:hydrolase activity"/>
    <property type="evidence" value="ECO:0007669"/>
    <property type="project" value="UniProtKB-KW"/>
</dbReference>
<protein>
    <submittedName>
        <fullName evidence="4">Class F sortase</fullName>
    </submittedName>
</protein>